<evidence type="ECO:0000256" key="9">
    <source>
        <dbReference type="ARBA" id="ARBA00022840"/>
    </source>
</evidence>
<dbReference type="InterPro" id="IPR027417">
    <property type="entry name" value="P-loop_NTPase"/>
</dbReference>
<comment type="catalytic activity">
    <reaction evidence="12">
        <text>ATP + H2O = ADP + phosphate + H(+)</text>
        <dbReference type="Rhea" id="RHEA:13065"/>
        <dbReference type="ChEBI" id="CHEBI:15377"/>
        <dbReference type="ChEBI" id="CHEBI:15378"/>
        <dbReference type="ChEBI" id="CHEBI:30616"/>
        <dbReference type="ChEBI" id="CHEBI:43474"/>
        <dbReference type="ChEBI" id="CHEBI:456216"/>
        <dbReference type="EC" id="3.6.4.12"/>
    </reaction>
</comment>
<dbReference type="Gene3D" id="3.40.50.300">
    <property type="entry name" value="P-loop containing nucleotide triphosphate hydrolases"/>
    <property type="match status" value="1"/>
</dbReference>
<feature type="compositionally biased region" description="Polar residues" evidence="13">
    <location>
        <begin position="1039"/>
        <end position="1048"/>
    </location>
</feature>
<feature type="domain" description="Helicase ATP-binding" evidence="14">
    <location>
        <begin position="527"/>
        <end position="693"/>
    </location>
</feature>
<keyword evidence="11" id="KW-0539">Nucleus</keyword>
<evidence type="ECO:0000313" key="17">
    <source>
        <dbReference type="Proteomes" id="UP000317650"/>
    </source>
</evidence>
<dbReference type="SMART" id="SM00487">
    <property type="entry name" value="DEXDc"/>
    <property type="match status" value="1"/>
</dbReference>
<dbReference type="FunFam" id="3.40.50.300:FF:000755">
    <property type="entry name" value="Probable ATP-dependent DNA helicase CHR12"/>
    <property type="match status" value="1"/>
</dbReference>
<dbReference type="GO" id="GO:0006325">
    <property type="term" value="P:chromatin organization"/>
    <property type="evidence" value="ECO:0007669"/>
    <property type="project" value="UniProtKB-KW"/>
</dbReference>
<keyword evidence="8" id="KW-0347">Helicase</keyword>
<keyword evidence="10" id="KW-0156">Chromatin regulator</keyword>
<feature type="region of interest" description="Disordered" evidence="13">
    <location>
        <begin position="53"/>
        <end position="85"/>
    </location>
</feature>
<evidence type="ECO:0000256" key="5">
    <source>
        <dbReference type="ARBA" id="ARBA00022604"/>
    </source>
</evidence>
<name>A0A4S8IPG0_MUSBA</name>
<evidence type="ECO:0000256" key="13">
    <source>
        <dbReference type="SAM" id="MobiDB-lite"/>
    </source>
</evidence>
<keyword evidence="9" id="KW-0067">ATP-binding</keyword>
<dbReference type="InterPro" id="IPR000330">
    <property type="entry name" value="SNF2_N"/>
</dbReference>
<feature type="compositionally biased region" description="Acidic residues" evidence="13">
    <location>
        <begin position="464"/>
        <end position="473"/>
    </location>
</feature>
<comment type="subcellular location">
    <subcellularLocation>
        <location evidence="1">Nucleus</location>
    </subcellularLocation>
</comment>
<feature type="compositionally biased region" description="Basic and acidic residues" evidence="13">
    <location>
        <begin position="1102"/>
        <end position="1113"/>
    </location>
</feature>
<evidence type="ECO:0000259" key="15">
    <source>
        <dbReference type="PROSITE" id="PS51194"/>
    </source>
</evidence>
<evidence type="ECO:0000256" key="10">
    <source>
        <dbReference type="ARBA" id="ARBA00022853"/>
    </source>
</evidence>
<dbReference type="AlphaFoldDB" id="A0A4S8IPG0"/>
<evidence type="ECO:0000256" key="3">
    <source>
        <dbReference type="ARBA" id="ARBA00012551"/>
    </source>
</evidence>
<keyword evidence="6" id="KW-0547">Nucleotide-binding</keyword>
<dbReference type="SUPFAM" id="SSF52540">
    <property type="entry name" value="P-loop containing nucleoside triphosphate hydrolases"/>
    <property type="match status" value="2"/>
</dbReference>
<dbReference type="Gene3D" id="3.40.50.10810">
    <property type="entry name" value="Tandem AAA-ATPase domain"/>
    <property type="match status" value="1"/>
</dbReference>
<dbReference type="GO" id="GO:0042393">
    <property type="term" value="F:histone binding"/>
    <property type="evidence" value="ECO:0007669"/>
    <property type="project" value="InterPro"/>
</dbReference>
<keyword evidence="17" id="KW-1185">Reference proteome</keyword>
<dbReference type="InterPro" id="IPR049730">
    <property type="entry name" value="SNF2/RAD54-like_C"/>
</dbReference>
<evidence type="ECO:0000256" key="11">
    <source>
        <dbReference type="ARBA" id="ARBA00023242"/>
    </source>
</evidence>
<dbReference type="SMART" id="SM00490">
    <property type="entry name" value="HELICc"/>
    <property type="match status" value="1"/>
</dbReference>
<dbReference type="GO" id="GO:0016787">
    <property type="term" value="F:hydrolase activity"/>
    <property type="evidence" value="ECO:0007669"/>
    <property type="project" value="UniProtKB-KW"/>
</dbReference>
<dbReference type="Pfam" id="PF14619">
    <property type="entry name" value="SnAC"/>
    <property type="match status" value="1"/>
</dbReference>
<dbReference type="CDD" id="cd18793">
    <property type="entry name" value="SF2_C_SNF"/>
    <property type="match status" value="1"/>
</dbReference>
<feature type="compositionally biased region" description="Basic residues" evidence="13">
    <location>
        <begin position="1156"/>
        <end position="1173"/>
    </location>
</feature>
<dbReference type="InterPro" id="IPR001650">
    <property type="entry name" value="Helicase_C-like"/>
</dbReference>
<comment type="similarity">
    <text evidence="2">Belongs to the helicase family.</text>
</comment>
<protein>
    <recommendedName>
        <fullName evidence="3">DNA helicase</fullName>
        <ecNumber evidence="3">3.6.4.12</ecNumber>
    </recommendedName>
</protein>
<dbReference type="GO" id="GO:0003678">
    <property type="term" value="F:DNA helicase activity"/>
    <property type="evidence" value="ECO:0007669"/>
    <property type="project" value="UniProtKB-EC"/>
</dbReference>
<evidence type="ECO:0000259" key="14">
    <source>
        <dbReference type="PROSITE" id="PS51192"/>
    </source>
</evidence>
<keyword evidence="5" id="KW-0341">Growth regulation</keyword>
<evidence type="ECO:0000256" key="12">
    <source>
        <dbReference type="ARBA" id="ARBA00047995"/>
    </source>
</evidence>
<feature type="compositionally biased region" description="Polar residues" evidence="13">
    <location>
        <begin position="449"/>
        <end position="459"/>
    </location>
</feature>
<dbReference type="Pfam" id="PF00176">
    <property type="entry name" value="SNF2-rel_dom"/>
    <property type="match status" value="1"/>
</dbReference>
<evidence type="ECO:0000313" key="16">
    <source>
        <dbReference type="EMBL" id="THU50450.1"/>
    </source>
</evidence>
<dbReference type="InterPro" id="IPR014001">
    <property type="entry name" value="Helicase_ATP-bd"/>
</dbReference>
<feature type="region of interest" description="Disordered" evidence="13">
    <location>
        <begin position="1027"/>
        <end position="1055"/>
    </location>
</feature>
<dbReference type="Proteomes" id="UP000317650">
    <property type="component" value="Chromosome 6"/>
</dbReference>
<dbReference type="EC" id="3.6.4.12" evidence="3"/>
<feature type="region of interest" description="Disordered" evidence="13">
    <location>
        <begin position="1078"/>
        <end position="1173"/>
    </location>
</feature>
<feature type="domain" description="Helicase C-terminal" evidence="15">
    <location>
        <begin position="802"/>
        <end position="969"/>
    </location>
</feature>
<dbReference type="Pfam" id="PF00271">
    <property type="entry name" value="Helicase_C"/>
    <property type="match status" value="1"/>
</dbReference>
<evidence type="ECO:0000256" key="1">
    <source>
        <dbReference type="ARBA" id="ARBA00004123"/>
    </source>
</evidence>
<organism evidence="16 17">
    <name type="scientific">Musa balbisiana</name>
    <name type="common">Banana</name>
    <dbReference type="NCBI Taxonomy" id="52838"/>
    <lineage>
        <taxon>Eukaryota</taxon>
        <taxon>Viridiplantae</taxon>
        <taxon>Streptophyta</taxon>
        <taxon>Embryophyta</taxon>
        <taxon>Tracheophyta</taxon>
        <taxon>Spermatophyta</taxon>
        <taxon>Magnoliopsida</taxon>
        <taxon>Liliopsida</taxon>
        <taxon>Zingiberales</taxon>
        <taxon>Musaceae</taxon>
        <taxon>Musa</taxon>
    </lineage>
</organism>
<dbReference type="GO" id="GO:0005634">
    <property type="term" value="C:nucleus"/>
    <property type="evidence" value="ECO:0007669"/>
    <property type="project" value="UniProtKB-SubCell"/>
</dbReference>
<keyword evidence="4" id="KW-0217">Developmental protein</keyword>
<feature type="region of interest" description="Disordered" evidence="13">
    <location>
        <begin position="449"/>
        <end position="476"/>
    </location>
</feature>
<dbReference type="InterPro" id="IPR038718">
    <property type="entry name" value="SNF2-like_sf"/>
</dbReference>
<proteinExistence type="inferred from homology"/>
<dbReference type="GO" id="GO:0005524">
    <property type="term" value="F:ATP binding"/>
    <property type="evidence" value="ECO:0007669"/>
    <property type="project" value="UniProtKB-KW"/>
</dbReference>
<dbReference type="EMBL" id="PYDT01000009">
    <property type="protein sequence ID" value="THU50450.1"/>
    <property type="molecule type" value="Genomic_DNA"/>
</dbReference>
<evidence type="ECO:0000256" key="4">
    <source>
        <dbReference type="ARBA" id="ARBA00022473"/>
    </source>
</evidence>
<gene>
    <name evidence="16" type="ORF">C4D60_Mb06t20350</name>
</gene>
<dbReference type="SMART" id="SM01314">
    <property type="entry name" value="SnAC"/>
    <property type="match status" value="1"/>
</dbReference>
<feature type="compositionally biased region" description="Polar residues" evidence="13">
    <location>
        <begin position="1145"/>
        <end position="1155"/>
    </location>
</feature>
<dbReference type="InterPro" id="IPR029295">
    <property type="entry name" value="SnAC"/>
</dbReference>
<dbReference type="FunFam" id="3.40.50.10810:FF:000016">
    <property type="entry name" value="Chromatin structure-remodeling complex protein SYD"/>
    <property type="match status" value="1"/>
</dbReference>
<evidence type="ECO:0000256" key="8">
    <source>
        <dbReference type="ARBA" id="ARBA00022806"/>
    </source>
</evidence>
<evidence type="ECO:0000256" key="6">
    <source>
        <dbReference type="ARBA" id="ARBA00022741"/>
    </source>
</evidence>
<evidence type="ECO:0000256" key="7">
    <source>
        <dbReference type="ARBA" id="ARBA00022801"/>
    </source>
</evidence>
<evidence type="ECO:0000256" key="2">
    <source>
        <dbReference type="ARBA" id="ARBA00008708"/>
    </source>
</evidence>
<sequence length="1173" mass="134465">MAATVENPPPSSDTHVEETKTLIAALNLLSRNLPLPPDVLRAVASIYHAAHADLPSPTPESEAEAVAGSLPEEAEEDGDAPSSGEEGGVMFCNYATLASGRLVINTSNYLEPKIRLSLAILGELYSRYDNRVAPFFFSIHTFYVQIHLDPTGGTLTSELEDALLKQQLSRMSCSALIETKESRFNGLIQHRLAELEVLPTTRGEDLQMKCLLELYGLKVRLVLVNLGNLTVLLPDFKLIQITTICRYSCSEEAHQLVELQKKVRSDVSAEYCLNKKCAHPEKQLFDWGMMRLRYPFNMYGIGDSFRVEADDRQRKKKYAERMSRLEEDEKNQADIRKRKFFAEILNAARESQLQAQAVLKRRKQRNDGIQAWHARQRQRATRAEKLRFQALKADDQEAYMRMVEESKNERLTMLLTKTNELLVCLGAAVQRQKDADGLEAPKSLEFENLSKNSLSTSETPGEMSLDDDNDFVDADSSQNKKANDLLEGQRQYNSAVHSIQEKVTEQPSLLQGGELRPYQLEGLQWMLSLFNNNLNGILADEMGLGKTIQTISLIAYLMENKGVTGPHLIVAPKAVLPNWITEFSTWVPSITAVLYDGRLDERKAMREEYSGEGKFNVMITHYDLIMRDKAFLKKIHWHYMIVDEGHRLKNHECALAKTLVSGYRIRRRLLLTGTPIQNSLQELWALLNFLLPSIFNSVQNFEEWFNAPFVDKCEVSLTDEEQLLIIRRLHQVIRPFLLRRKKDEVEKYLPSKTQVILKCDLSAWQKAYYHQVTDIGRVGLESGDYNMWQKEQIVRASGKFELLDRLLPKLQRAGHRVLLFSQMTKLIDILEIYLQLYDFKYLRLDGSTKTEERGTLLKKFNAPDSPYFMFLLSTRAGGLGLNLQTADTVVIFDSDWNPQMDQQAEDRAHRIGQKKEVRVFVLVSVGSIEEEILERAKQKMGIDAKVIQAGLFNTTSTAQDRREMLQEIMRRGTNSLGTDVPSEREINRLAARTEEEFWLFEKMDEERRQKERYRSRLMVENEVPDWVYPKTNEDKPTVNLGQDTQGSEVSGKRSRKEVVYADLLSDVQWMKAVESGEDLSKITSRRKRKEHPSDACESASEEVDRQSMSEHRNVNKYILDEDVSDDSPVRFKSGLLHNKDEGESDASSWPDNITWRTHKRKRSHHGLSSAHRI</sequence>
<dbReference type="PANTHER" id="PTHR10799">
    <property type="entry name" value="SNF2/RAD54 HELICASE FAMILY"/>
    <property type="match status" value="1"/>
</dbReference>
<accession>A0A4S8IPG0</accession>
<dbReference type="PROSITE" id="PS51194">
    <property type="entry name" value="HELICASE_CTER"/>
    <property type="match status" value="1"/>
</dbReference>
<dbReference type="PROSITE" id="PS51192">
    <property type="entry name" value="HELICASE_ATP_BIND_1"/>
    <property type="match status" value="1"/>
</dbReference>
<dbReference type="STRING" id="52838.A0A4S8IPG0"/>
<comment type="caution">
    <text evidence="16">The sequence shown here is derived from an EMBL/GenBank/DDBJ whole genome shotgun (WGS) entry which is preliminary data.</text>
</comment>
<keyword evidence="7" id="KW-0378">Hydrolase</keyword>
<reference evidence="16" key="1">
    <citation type="journal article" date="2019" name="Nat. Plants">
        <title>Genome sequencing of Musa balbisiana reveals subgenome evolution and function divergence in polyploid bananas.</title>
        <authorList>
            <person name="Yao X."/>
        </authorList>
    </citation>
    <scope>NUCLEOTIDE SEQUENCE [LARGE SCALE GENOMIC DNA]</scope>
    <source>
        <strain evidence="16">DH-PKW</strain>
        <tissue evidence="16">Leaves</tissue>
    </source>
</reference>